<dbReference type="FunFam" id="1.10.10.10:FF:000001">
    <property type="entry name" value="LysR family transcriptional regulator"/>
    <property type="match status" value="1"/>
</dbReference>
<keyword evidence="7" id="KW-1185">Reference proteome</keyword>
<dbReference type="GO" id="GO:0006351">
    <property type="term" value="P:DNA-templated transcription"/>
    <property type="evidence" value="ECO:0007669"/>
    <property type="project" value="TreeGrafter"/>
</dbReference>
<proteinExistence type="inferred from homology"/>
<dbReference type="Gene3D" id="1.10.10.10">
    <property type="entry name" value="Winged helix-like DNA-binding domain superfamily/Winged helix DNA-binding domain"/>
    <property type="match status" value="1"/>
</dbReference>
<evidence type="ECO:0000256" key="1">
    <source>
        <dbReference type="ARBA" id="ARBA00009437"/>
    </source>
</evidence>
<reference evidence="6 7" key="1">
    <citation type="submission" date="2017-06" db="EMBL/GenBank/DDBJ databases">
        <authorList>
            <person name="Kim H.J."/>
            <person name="Triplett B.A."/>
        </authorList>
    </citation>
    <scope>NUCLEOTIDE SEQUENCE [LARGE SCALE GENOMIC DNA]</scope>
    <source>
        <strain evidence="6 7">B29T1</strain>
    </source>
</reference>
<dbReference type="InterPro" id="IPR005119">
    <property type="entry name" value="LysR_subst-bd"/>
</dbReference>
<evidence type="ECO:0000313" key="7">
    <source>
        <dbReference type="Proteomes" id="UP000197065"/>
    </source>
</evidence>
<keyword evidence="2" id="KW-0805">Transcription regulation</keyword>
<keyword evidence="4" id="KW-0804">Transcription</keyword>
<dbReference type="InterPro" id="IPR036390">
    <property type="entry name" value="WH_DNA-bd_sf"/>
</dbReference>
<dbReference type="GO" id="GO:0003700">
    <property type="term" value="F:DNA-binding transcription factor activity"/>
    <property type="evidence" value="ECO:0007669"/>
    <property type="project" value="InterPro"/>
</dbReference>
<dbReference type="PANTHER" id="PTHR30537:SF71">
    <property type="entry name" value="TRANSCRIPTIONAL REGULATORY PROTEIN"/>
    <property type="match status" value="1"/>
</dbReference>
<dbReference type="Pfam" id="PF03466">
    <property type="entry name" value="LysR_substrate"/>
    <property type="match status" value="1"/>
</dbReference>
<dbReference type="AlphaFoldDB" id="A0A212RYF1"/>
<organism evidence="6 7">
    <name type="scientific">Arboricoccus pini</name>
    <dbReference type="NCBI Taxonomy" id="1963835"/>
    <lineage>
        <taxon>Bacteria</taxon>
        <taxon>Pseudomonadati</taxon>
        <taxon>Pseudomonadota</taxon>
        <taxon>Alphaproteobacteria</taxon>
        <taxon>Geminicoccales</taxon>
        <taxon>Geminicoccaceae</taxon>
        <taxon>Arboricoccus</taxon>
    </lineage>
</organism>
<sequence>MGLSTVNRSGEMEIFVQAVDRGGFSAAAKALGLTPSGVSKLVTRMEARLGVRLLLRSTRQLQLTPEGRTFYGRCVRVLADIAEAEREASAGAVPRGPVRINANVPFGLHKLLPLVPGLRARYPAVDLDIVLTDRIVDLAMEGADVAIRSGILRPSRLRARKLGESGYAIVGSPAYLERHGTPRSLAELERHARLSFDFTRSVPDWQVLHEGQIVTLPPSAGVLASNGESLRRLALDGVGLTRLNLFHIGPDIRAGTLVPVLEDLNPRDTETVHAVYLGHAGPLPARIRAVLDHLVEHVTLP</sequence>
<evidence type="ECO:0000313" key="6">
    <source>
        <dbReference type="EMBL" id="SNB77783.1"/>
    </source>
</evidence>
<dbReference type="InterPro" id="IPR058163">
    <property type="entry name" value="LysR-type_TF_proteobact-type"/>
</dbReference>
<dbReference type="SUPFAM" id="SSF46785">
    <property type="entry name" value="Winged helix' DNA-binding domain"/>
    <property type="match status" value="1"/>
</dbReference>
<accession>A0A212RYF1</accession>
<comment type="similarity">
    <text evidence="1">Belongs to the LysR transcriptional regulatory family.</text>
</comment>
<evidence type="ECO:0000256" key="4">
    <source>
        <dbReference type="ARBA" id="ARBA00023163"/>
    </source>
</evidence>
<dbReference type="InterPro" id="IPR000847">
    <property type="entry name" value="LysR_HTH_N"/>
</dbReference>
<dbReference type="Pfam" id="PF00126">
    <property type="entry name" value="HTH_1"/>
    <property type="match status" value="1"/>
</dbReference>
<dbReference type="OrthoDB" id="9812435at2"/>
<dbReference type="InterPro" id="IPR036388">
    <property type="entry name" value="WH-like_DNA-bd_sf"/>
</dbReference>
<evidence type="ECO:0000256" key="2">
    <source>
        <dbReference type="ARBA" id="ARBA00023015"/>
    </source>
</evidence>
<dbReference type="GO" id="GO:0043565">
    <property type="term" value="F:sequence-specific DNA binding"/>
    <property type="evidence" value="ECO:0007669"/>
    <property type="project" value="TreeGrafter"/>
</dbReference>
<keyword evidence="3 6" id="KW-0238">DNA-binding</keyword>
<gene>
    <name evidence="6" type="ORF">SAMN07250955_11738</name>
</gene>
<protein>
    <submittedName>
        <fullName evidence="6">DNA-binding transcriptional regulator, LysR family</fullName>
    </submittedName>
</protein>
<dbReference type="PANTHER" id="PTHR30537">
    <property type="entry name" value="HTH-TYPE TRANSCRIPTIONAL REGULATOR"/>
    <property type="match status" value="1"/>
</dbReference>
<evidence type="ECO:0000259" key="5">
    <source>
        <dbReference type="PROSITE" id="PS50931"/>
    </source>
</evidence>
<dbReference type="Gene3D" id="3.40.190.290">
    <property type="match status" value="1"/>
</dbReference>
<name>A0A212RYF1_9PROT</name>
<dbReference type="Proteomes" id="UP000197065">
    <property type="component" value="Unassembled WGS sequence"/>
</dbReference>
<dbReference type="SUPFAM" id="SSF53850">
    <property type="entry name" value="Periplasmic binding protein-like II"/>
    <property type="match status" value="1"/>
</dbReference>
<dbReference type="EMBL" id="FYEH01000017">
    <property type="protein sequence ID" value="SNB77783.1"/>
    <property type="molecule type" value="Genomic_DNA"/>
</dbReference>
<dbReference type="RefSeq" id="WP_088562786.1">
    <property type="nucleotide sequence ID" value="NZ_FYEH01000017.1"/>
</dbReference>
<evidence type="ECO:0000256" key="3">
    <source>
        <dbReference type="ARBA" id="ARBA00023125"/>
    </source>
</evidence>
<dbReference type="PROSITE" id="PS50931">
    <property type="entry name" value="HTH_LYSR"/>
    <property type="match status" value="1"/>
</dbReference>
<feature type="domain" description="HTH lysR-type" evidence="5">
    <location>
        <begin position="12"/>
        <end position="64"/>
    </location>
</feature>